<dbReference type="EMBL" id="JACIIX010000005">
    <property type="protein sequence ID" value="MBB6210378.1"/>
    <property type="molecule type" value="Genomic_DNA"/>
</dbReference>
<dbReference type="GO" id="GO:0051537">
    <property type="term" value="F:2 iron, 2 sulfur cluster binding"/>
    <property type="evidence" value="ECO:0007669"/>
    <property type="project" value="UniProtKB-KW"/>
</dbReference>
<feature type="domain" description="Rieske" evidence="5">
    <location>
        <begin position="9"/>
        <end position="104"/>
    </location>
</feature>
<evidence type="ECO:0000256" key="3">
    <source>
        <dbReference type="ARBA" id="ARBA00023004"/>
    </source>
</evidence>
<dbReference type="InterPro" id="IPR036922">
    <property type="entry name" value="Rieske_2Fe-2S_sf"/>
</dbReference>
<evidence type="ECO:0000259" key="5">
    <source>
        <dbReference type="PROSITE" id="PS51296"/>
    </source>
</evidence>
<keyword evidence="7" id="KW-1185">Reference proteome</keyword>
<keyword evidence="6" id="KW-0560">Oxidoreductase</keyword>
<dbReference type="SUPFAM" id="SSF50022">
    <property type="entry name" value="ISP domain"/>
    <property type="match status" value="1"/>
</dbReference>
<dbReference type="AlphaFoldDB" id="A0A7X0DLU8"/>
<keyword evidence="4" id="KW-0411">Iron-sulfur</keyword>
<reference evidence="6 7" key="1">
    <citation type="submission" date="2020-08" db="EMBL/GenBank/DDBJ databases">
        <title>Genomic Encyclopedia of Type Strains, Phase IV (KMG-IV): sequencing the most valuable type-strain genomes for metagenomic binning, comparative biology and taxonomic classification.</title>
        <authorList>
            <person name="Goeker M."/>
        </authorList>
    </citation>
    <scope>NUCLEOTIDE SEQUENCE [LARGE SCALE GENOMIC DNA]</scope>
    <source>
        <strain evidence="6 7">DSM 11590</strain>
    </source>
</reference>
<dbReference type="GO" id="GO:0051213">
    <property type="term" value="F:dioxygenase activity"/>
    <property type="evidence" value="ECO:0007669"/>
    <property type="project" value="UniProtKB-KW"/>
</dbReference>
<accession>A0A7X0DLU8</accession>
<sequence length="107" mass="11548">MTADTDLWLDVAAVDDIPDGDALGACAAGHALTLYRVEGEVFATADLCTHGAARMCDGFLEGYETECPLHQGRFDIRSGKALNAPLTDDIRTYPVRCDGGRVLVRFE</sequence>
<proteinExistence type="predicted"/>
<protein>
    <submittedName>
        <fullName evidence="6">Naphthalene 1,2-dioxygenase system ferredoxin subunit</fullName>
    </submittedName>
</protein>
<dbReference type="GO" id="GO:0046872">
    <property type="term" value="F:metal ion binding"/>
    <property type="evidence" value="ECO:0007669"/>
    <property type="project" value="UniProtKB-KW"/>
</dbReference>
<evidence type="ECO:0000313" key="6">
    <source>
        <dbReference type="EMBL" id="MBB6210378.1"/>
    </source>
</evidence>
<evidence type="ECO:0000256" key="2">
    <source>
        <dbReference type="ARBA" id="ARBA00022723"/>
    </source>
</evidence>
<keyword evidence="1" id="KW-0001">2Fe-2S</keyword>
<dbReference type="Pfam" id="PF00355">
    <property type="entry name" value="Rieske"/>
    <property type="match status" value="1"/>
</dbReference>
<dbReference type="Gene3D" id="2.102.10.10">
    <property type="entry name" value="Rieske [2Fe-2S] iron-sulphur domain"/>
    <property type="match status" value="1"/>
</dbReference>
<comment type="caution">
    <text evidence="6">The sequence shown here is derived from an EMBL/GenBank/DDBJ whole genome shotgun (WGS) entry which is preliminary data.</text>
</comment>
<keyword evidence="6" id="KW-0223">Dioxygenase</keyword>
<keyword evidence="3" id="KW-0408">Iron</keyword>
<gene>
    <name evidence="6" type="ORF">FHS48_001793</name>
</gene>
<dbReference type="PROSITE" id="PS51296">
    <property type="entry name" value="RIESKE"/>
    <property type="match status" value="1"/>
</dbReference>
<name>A0A7X0DLU8_NOVIT</name>
<dbReference type="InterPro" id="IPR017941">
    <property type="entry name" value="Rieske_2Fe-2S"/>
</dbReference>
<keyword evidence="2" id="KW-0479">Metal-binding</keyword>
<dbReference type="RefSeq" id="WP_184263207.1">
    <property type="nucleotide sequence ID" value="NZ_JACIIX010000005.1"/>
</dbReference>
<evidence type="ECO:0000256" key="4">
    <source>
        <dbReference type="ARBA" id="ARBA00023014"/>
    </source>
</evidence>
<evidence type="ECO:0000313" key="7">
    <source>
        <dbReference type="Proteomes" id="UP000544872"/>
    </source>
</evidence>
<evidence type="ECO:0000256" key="1">
    <source>
        <dbReference type="ARBA" id="ARBA00022714"/>
    </source>
</evidence>
<dbReference type="Proteomes" id="UP000544872">
    <property type="component" value="Unassembled WGS sequence"/>
</dbReference>
<dbReference type="CDD" id="cd03528">
    <property type="entry name" value="Rieske_RO_ferredoxin"/>
    <property type="match status" value="1"/>
</dbReference>
<organism evidence="6 7">
    <name type="scientific">Novispirillum itersonii</name>
    <name type="common">Aquaspirillum itersonii</name>
    <dbReference type="NCBI Taxonomy" id="189"/>
    <lineage>
        <taxon>Bacteria</taxon>
        <taxon>Pseudomonadati</taxon>
        <taxon>Pseudomonadota</taxon>
        <taxon>Alphaproteobacteria</taxon>
        <taxon>Rhodospirillales</taxon>
        <taxon>Novispirillaceae</taxon>
        <taxon>Novispirillum</taxon>
    </lineage>
</organism>